<dbReference type="Proteomes" id="UP000191691">
    <property type="component" value="Unassembled WGS sequence"/>
</dbReference>
<feature type="region of interest" description="Disordered" evidence="1">
    <location>
        <begin position="59"/>
        <end position="138"/>
    </location>
</feature>
<protein>
    <submittedName>
        <fullName evidence="3">Uncharacterized protein</fullName>
    </submittedName>
</protein>
<reference evidence="4" key="2">
    <citation type="journal article" date="2017" name="Nat. Microbiol.">
        <title>Global analysis of biosynthetic gene clusters reveals vast potential of secondary metabolite production in Penicillium species.</title>
        <authorList>
            <person name="Nielsen J.C."/>
            <person name="Grijseels S."/>
            <person name="Prigent S."/>
            <person name="Ji B."/>
            <person name="Dainat J."/>
            <person name="Nielsen K.F."/>
            <person name="Frisvad J.C."/>
            <person name="Workman M."/>
            <person name="Nielsen J."/>
        </authorList>
    </citation>
    <scope>NUCLEOTIDE SEQUENCE [LARGE SCALE GENOMIC DNA]</scope>
    <source>
        <strain evidence="4">IBT 13039</strain>
    </source>
</reference>
<feature type="compositionally biased region" description="Low complexity" evidence="1">
    <location>
        <begin position="392"/>
        <end position="450"/>
    </location>
</feature>
<feature type="region of interest" description="Disordered" evidence="1">
    <location>
        <begin position="347"/>
        <end position="489"/>
    </location>
</feature>
<dbReference type="AlphaFoldDB" id="A0A1V6YC92"/>
<reference evidence="3" key="1">
    <citation type="submission" date="2016-10" db="EMBL/GenBank/DDBJ databases">
        <title>Uncovering the secondary metabolism of Penicillium species provides insights into the evolution of 6-MSA pathways.</title>
        <authorList>
            <person name="Nielsen J.C."/>
            <person name="Nielsen J."/>
        </authorList>
    </citation>
    <scope>NUCLEOTIDE SEQUENCE [LARGE SCALE GENOMIC DNA]</scope>
    <source>
        <strain evidence="3">IBT 13039</strain>
    </source>
</reference>
<feature type="compositionally biased region" description="Basic and acidic residues" evidence="1">
    <location>
        <begin position="93"/>
        <end position="109"/>
    </location>
</feature>
<dbReference type="Proteomes" id="UP001153461">
    <property type="component" value="Unassembled WGS sequence"/>
</dbReference>
<feature type="compositionally biased region" description="Basic residues" evidence="1">
    <location>
        <begin position="74"/>
        <end position="92"/>
    </location>
</feature>
<organism evidence="3 4">
    <name type="scientific">Penicillium nalgiovense</name>
    <dbReference type="NCBI Taxonomy" id="60175"/>
    <lineage>
        <taxon>Eukaryota</taxon>
        <taxon>Fungi</taxon>
        <taxon>Dikarya</taxon>
        <taxon>Ascomycota</taxon>
        <taxon>Pezizomycotina</taxon>
        <taxon>Eurotiomycetes</taxon>
        <taxon>Eurotiomycetidae</taxon>
        <taxon>Eurotiales</taxon>
        <taxon>Aspergillaceae</taxon>
        <taxon>Penicillium</taxon>
    </lineage>
</organism>
<dbReference type="OMA" id="SGVEMWR"/>
<dbReference type="OrthoDB" id="6485510at2759"/>
<evidence type="ECO:0000313" key="4">
    <source>
        <dbReference type="Proteomes" id="UP000191691"/>
    </source>
</evidence>
<feature type="compositionally biased region" description="Basic and acidic residues" evidence="1">
    <location>
        <begin position="122"/>
        <end position="138"/>
    </location>
</feature>
<name>A0A1V6YC92_PENNA</name>
<comment type="caution">
    <text evidence="3">The sequence shown here is derived from an EMBL/GenBank/DDBJ whole genome shotgun (WGS) entry which is preliminary data.</text>
</comment>
<evidence type="ECO:0000256" key="1">
    <source>
        <dbReference type="SAM" id="MobiDB-lite"/>
    </source>
</evidence>
<feature type="compositionally biased region" description="Basic and acidic residues" evidence="1">
    <location>
        <begin position="376"/>
        <end position="386"/>
    </location>
</feature>
<dbReference type="EMBL" id="CAJVNV010000222">
    <property type="protein sequence ID" value="CAG8120175.1"/>
    <property type="molecule type" value="Genomic_DNA"/>
</dbReference>
<dbReference type="EMBL" id="MOOB01000025">
    <property type="protein sequence ID" value="OQE84928.1"/>
    <property type="molecule type" value="Genomic_DNA"/>
</dbReference>
<proteinExistence type="predicted"/>
<reference evidence="2" key="3">
    <citation type="submission" date="2021-07" db="EMBL/GenBank/DDBJ databases">
        <authorList>
            <person name="Branca A.L. A."/>
        </authorList>
    </citation>
    <scope>NUCLEOTIDE SEQUENCE</scope>
</reference>
<sequence length="489" mass="53037">MAPLGQTIAVIDKSGKVVSTSKQLLGVFSNAKNAYRERKSTFQSERNAKIAEQQALQGLANYQIDDSPSVAPSRRSRGTRSRHHSGRSHRASSHYDDEQTVVSRRDSHYDPPQTLARRHTHHDVSVRDARPSTARSRSDAHIDMDLAYGDASHAALSRYTPPEPKDDQQQLNTLVNRAQWLLEEAHCVQHGATATIAHLQKNPDAMAAVALTLAEISNLGRQMAPAALTAVKSAAPAVFALLSSPQFLIAAGVGLGATVVMFGGYKIIQRIKGDTTGEGKPAETELEMEEMMEFNTEALSSVEMWRRGVANEQAHSVGTSVDGEFITPTAAAMSGIDVTTARAQRDPRFKFEEDASVASSRRSRRSRTTRAPTHAPSERHERRSKAPSEAPSGFFGRSSSRSKAPSKAPSGAPSRAPSRAPSHAPSRTPSHAPSRTPSHAPSRTPSHAPSYAPSRTPSKHGTYVSETEKRPKEKKKGPSRLRLMFTSSS</sequence>
<keyword evidence="4" id="KW-1185">Reference proteome</keyword>
<evidence type="ECO:0000313" key="2">
    <source>
        <dbReference type="EMBL" id="CAG8120175.1"/>
    </source>
</evidence>
<gene>
    <name evidence="3" type="ORF">PENNAL_c0025G05792</name>
    <name evidence="2" type="ORF">PNAL_LOCUS5238</name>
</gene>
<dbReference type="STRING" id="60175.A0A1V6YC92"/>
<accession>A0A1V6YC92</accession>
<evidence type="ECO:0000313" key="3">
    <source>
        <dbReference type="EMBL" id="OQE84928.1"/>
    </source>
</evidence>